<proteinExistence type="inferred from homology"/>
<dbReference type="AlphaFoldDB" id="A0A1R1L767"/>
<dbReference type="OrthoDB" id="9808942at2"/>
<dbReference type="PANTHER" id="PTHR34297">
    <property type="entry name" value="HYPOTHETICAL CYTOSOLIC PROTEIN-RELATED"/>
    <property type="match status" value="1"/>
</dbReference>
<evidence type="ECO:0000256" key="1">
    <source>
        <dbReference type="ARBA" id="ARBA00005721"/>
    </source>
</evidence>
<name>A0A1R1L767_9MICC</name>
<feature type="region of interest" description="Disordered" evidence="2">
    <location>
        <begin position="127"/>
        <end position="146"/>
    </location>
</feature>
<dbReference type="Pfam" id="PF03780">
    <property type="entry name" value="Asp23"/>
    <property type="match status" value="1"/>
</dbReference>
<evidence type="ECO:0008006" key="5">
    <source>
        <dbReference type="Google" id="ProtNLM"/>
    </source>
</evidence>
<evidence type="ECO:0000313" key="3">
    <source>
        <dbReference type="EMBL" id="OMH23376.1"/>
    </source>
</evidence>
<dbReference type="EMBL" id="MRDE01000076">
    <property type="protein sequence ID" value="OMH23376.1"/>
    <property type="molecule type" value="Genomic_DNA"/>
</dbReference>
<protein>
    <recommendedName>
        <fullName evidence="5">Alkaline-shock protein</fullName>
    </recommendedName>
</protein>
<dbReference type="Proteomes" id="UP000187085">
    <property type="component" value="Unassembled WGS sequence"/>
</dbReference>
<organism evidence="3 4">
    <name type="scientific">Tersicoccus phoenicis</name>
    <dbReference type="NCBI Taxonomy" id="554083"/>
    <lineage>
        <taxon>Bacteria</taxon>
        <taxon>Bacillati</taxon>
        <taxon>Actinomycetota</taxon>
        <taxon>Actinomycetes</taxon>
        <taxon>Micrococcales</taxon>
        <taxon>Micrococcaceae</taxon>
        <taxon>Tersicoccus</taxon>
    </lineage>
</organism>
<dbReference type="InterPro" id="IPR005531">
    <property type="entry name" value="Asp23"/>
</dbReference>
<dbReference type="PANTHER" id="PTHR34297:SF3">
    <property type="entry name" value="ALKALINE SHOCK PROTEIN 23"/>
    <property type="match status" value="1"/>
</dbReference>
<comment type="similarity">
    <text evidence="1">Belongs to the asp23 family.</text>
</comment>
<gene>
    <name evidence="3" type="ORF">BKD30_13490</name>
</gene>
<sequence>MIPAPAVPPVVTERQRGTTTVSETAIARVIGVAVRQVPGVHALGSSAARTFGQLREAVGQADHAQGISVETGERQVAVTVTLVAGYPWPLQDIARNVRAAVYDAVEGLIGKDVAEVNVTITDVDVPALDRTPAGPAHSEPKERRLS</sequence>
<comment type="caution">
    <text evidence="3">The sequence shown here is derived from an EMBL/GenBank/DDBJ whole genome shotgun (WGS) entry which is preliminary data.</text>
</comment>
<keyword evidence="4" id="KW-1185">Reference proteome</keyword>
<accession>A0A1R1L767</accession>
<reference evidence="3 4" key="1">
    <citation type="submission" date="2016-12" db="EMBL/GenBank/DDBJ databases">
        <title>Draft genome of Tersicoccus phoenicis 1P05MA.</title>
        <authorList>
            <person name="Nakajima Y."/>
            <person name="Yoshizawa S."/>
            <person name="Nakamura K."/>
            <person name="Ogura Y."/>
            <person name="Hayashi T."/>
            <person name="Kogure K."/>
        </authorList>
    </citation>
    <scope>NUCLEOTIDE SEQUENCE [LARGE SCALE GENOMIC DNA]</scope>
    <source>
        <strain evidence="3 4">1p05MA</strain>
    </source>
</reference>
<evidence type="ECO:0000313" key="4">
    <source>
        <dbReference type="Proteomes" id="UP000187085"/>
    </source>
</evidence>
<evidence type="ECO:0000256" key="2">
    <source>
        <dbReference type="SAM" id="MobiDB-lite"/>
    </source>
</evidence>
<dbReference type="STRING" id="554083.BKD30_13490"/>